<protein>
    <submittedName>
        <fullName evidence="1">Uncharacterized protein</fullName>
    </submittedName>
</protein>
<reference evidence="1 2" key="2">
    <citation type="journal article" date="2022" name="Mol. Ecol. Resour.">
        <title>The genomes of chicory, endive, great burdock and yacon provide insights into Asteraceae paleo-polyploidization history and plant inulin production.</title>
        <authorList>
            <person name="Fan W."/>
            <person name="Wang S."/>
            <person name="Wang H."/>
            <person name="Wang A."/>
            <person name="Jiang F."/>
            <person name="Liu H."/>
            <person name="Zhao H."/>
            <person name="Xu D."/>
            <person name="Zhang Y."/>
        </authorList>
    </citation>
    <scope>NUCLEOTIDE SEQUENCE [LARGE SCALE GENOMIC DNA]</scope>
    <source>
        <strain evidence="2">cv. Punajuju</strain>
        <tissue evidence="1">Leaves</tissue>
    </source>
</reference>
<reference evidence="2" key="1">
    <citation type="journal article" date="2022" name="Mol. Ecol. Resour.">
        <title>The genomes of chicory, endive, great burdock and yacon provide insights into Asteraceae palaeo-polyploidization history and plant inulin production.</title>
        <authorList>
            <person name="Fan W."/>
            <person name="Wang S."/>
            <person name="Wang H."/>
            <person name="Wang A."/>
            <person name="Jiang F."/>
            <person name="Liu H."/>
            <person name="Zhao H."/>
            <person name="Xu D."/>
            <person name="Zhang Y."/>
        </authorList>
    </citation>
    <scope>NUCLEOTIDE SEQUENCE [LARGE SCALE GENOMIC DNA]</scope>
    <source>
        <strain evidence="2">cv. Punajuju</strain>
    </source>
</reference>
<dbReference type="Proteomes" id="UP001055811">
    <property type="component" value="Linkage Group LG09"/>
</dbReference>
<evidence type="ECO:0000313" key="2">
    <source>
        <dbReference type="Proteomes" id="UP001055811"/>
    </source>
</evidence>
<gene>
    <name evidence="1" type="ORF">L2E82_47794</name>
</gene>
<proteinExistence type="predicted"/>
<keyword evidence="2" id="KW-1185">Reference proteome</keyword>
<accession>A0ACB8YWQ7</accession>
<dbReference type="EMBL" id="CM042017">
    <property type="protein sequence ID" value="KAI3689824.1"/>
    <property type="molecule type" value="Genomic_DNA"/>
</dbReference>
<comment type="caution">
    <text evidence="1">The sequence shown here is derived from an EMBL/GenBank/DDBJ whole genome shotgun (WGS) entry which is preliminary data.</text>
</comment>
<evidence type="ECO:0000313" key="1">
    <source>
        <dbReference type="EMBL" id="KAI3689824.1"/>
    </source>
</evidence>
<name>A0ACB8YWQ7_CICIN</name>
<sequence length="154" mass="17254">MNGKFPSNPFPVDLKVVDLFSAAADHLYDFGFAVPTDVTLESQFHDSVNDCMVPVQKTSPTKNSQPPQTVDRQSSSSPLHSHNVSSSLMDVGVVSEQNTMLNVSYPFMLPVNDVVSDKNIDGTNDAHKATHMDRMGRVLRYREKKKNRKFEKKI</sequence>
<organism evidence="1 2">
    <name type="scientific">Cichorium intybus</name>
    <name type="common">Chicory</name>
    <dbReference type="NCBI Taxonomy" id="13427"/>
    <lineage>
        <taxon>Eukaryota</taxon>
        <taxon>Viridiplantae</taxon>
        <taxon>Streptophyta</taxon>
        <taxon>Embryophyta</taxon>
        <taxon>Tracheophyta</taxon>
        <taxon>Spermatophyta</taxon>
        <taxon>Magnoliopsida</taxon>
        <taxon>eudicotyledons</taxon>
        <taxon>Gunneridae</taxon>
        <taxon>Pentapetalae</taxon>
        <taxon>asterids</taxon>
        <taxon>campanulids</taxon>
        <taxon>Asterales</taxon>
        <taxon>Asteraceae</taxon>
        <taxon>Cichorioideae</taxon>
        <taxon>Cichorieae</taxon>
        <taxon>Cichoriinae</taxon>
        <taxon>Cichorium</taxon>
    </lineage>
</organism>